<dbReference type="OrthoDB" id="527344at2759"/>
<dbReference type="Proteomes" id="UP000245946">
    <property type="component" value="Unassembled WGS sequence"/>
</dbReference>
<evidence type="ECO:0000256" key="4">
    <source>
        <dbReference type="ARBA" id="ARBA00012477"/>
    </source>
</evidence>
<evidence type="ECO:0000313" key="13">
    <source>
        <dbReference type="EMBL" id="PWN95607.1"/>
    </source>
</evidence>
<dbReference type="GO" id="GO:0046872">
    <property type="term" value="F:metal ion binding"/>
    <property type="evidence" value="ECO:0007669"/>
    <property type="project" value="UniProtKB-KW"/>
</dbReference>
<evidence type="ECO:0000256" key="1">
    <source>
        <dbReference type="ARBA" id="ARBA00000402"/>
    </source>
</evidence>
<keyword evidence="9" id="KW-0378">Hydrolase</keyword>
<evidence type="ECO:0000256" key="6">
    <source>
        <dbReference type="ARBA" id="ARBA00022722"/>
    </source>
</evidence>
<feature type="domain" description="Metallo-beta-lactamase" evidence="12">
    <location>
        <begin position="562"/>
        <end position="791"/>
    </location>
</feature>
<evidence type="ECO:0000256" key="9">
    <source>
        <dbReference type="ARBA" id="ARBA00022801"/>
    </source>
</evidence>
<gene>
    <name evidence="13" type="ORF">FA09DRAFT_134287</name>
</gene>
<evidence type="ECO:0000256" key="7">
    <source>
        <dbReference type="ARBA" id="ARBA00022723"/>
    </source>
</evidence>
<sequence length="906" mass="98680">MTLADSGCRTLTVHGPHQLAQHLCSLRSYTQRDQLLLNCNEAEVAGSAGGSQGGARRKEGASAFYKDEHLTVHAVPLVHAGFEDFQAQKQEHKRRKVSERSGSFPRAESRSPLPSDADGEPDWLQLFRPVYPEPRTDGARVWRQLFVPKDQRPIFAEGPAHALSYIVEHPPQRGKFDVQLASALGVPLGPGRATLIKQGSIRFQRPVAWAQMSEQERQDWLQKTQEGKSKKQLKIRDEILQAIENEEVEVQASQVLGETKEGTVSSALVSVSSDPLTPLLQAFMQLYVPSVDFLPSLLSEDNQRRFERYVAGAKDGVKIAAIIHAAPPDVLTDPHYRSFVERFGGEVQHLISSPAFTRDTNAFSSAALSHLRLSHLDPKIWTPIRYSVSPLRDTAELGLPDAQAVQPDLVVPLVPPGRAHAPPSSAPDLLAPLDDALTQAAVAFRARPPAAKKVGRASQAARESAWAEFVRMCQSLRVQVEEEARERAKADDADHGLVLTPLGTGSASPSKYRNVSGTLVHAPGFNGYMLLDAGEGTYGQLCRRFGHGHKARYEGGPRDAAADALEPGRGVDEVLRELRIMFLSHIHGDHHIGAARILAARHKLRPSRPLYLIANRATLDYLREYSHCEPLGITETVLTIDSAYLEFETGSIFQDPAAEAQTANAGEEGSSRAASPPLTGTSLGFFRQRHRDAMASMGLRELTTCKVIHRVPRCFGLVARSARGWSVAYSGDTQPCAALVRAGKDVDVLVHEATLEDSQHEMAKFKGHSTFGQAIDIARQMNAKHCLLTHFSQRYPKLPRLSAPGAASESGKREPIVALAFDLASIAVRDMWKMERYRPALELLFDADEEEGAEGDAPSAADVPGAAADVQMADAPAAAAPISAEDAAEKASAWQPLGPAVDALRE</sequence>
<comment type="catalytic activity">
    <reaction evidence="1">
        <text>Endonucleolytic cleavage of RNA, removing extra 3' nucleotides from tRNA precursor, generating 3' termini of tRNAs. A 3'-hydroxy group is left at the tRNA terminus and a 5'-phosphoryl group is left at the trailer molecule.</text>
        <dbReference type="EC" id="3.1.26.11"/>
    </reaction>
</comment>
<dbReference type="GO" id="GO:1990180">
    <property type="term" value="P:mitochondrial tRNA 3'-end processing"/>
    <property type="evidence" value="ECO:0007669"/>
    <property type="project" value="TreeGrafter"/>
</dbReference>
<dbReference type="Gene3D" id="3.60.15.10">
    <property type="entry name" value="Ribonuclease Z/Hydroxyacylglutathione hydrolase-like"/>
    <property type="match status" value="2"/>
</dbReference>
<feature type="compositionally biased region" description="Low complexity" evidence="11">
    <location>
        <begin position="855"/>
        <end position="885"/>
    </location>
</feature>
<feature type="region of interest" description="Disordered" evidence="11">
    <location>
        <begin position="659"/>
        <end position="679"/>
    </location>
</feature>
<evidence type="ECO:0000256" key="5">
    <source>
        <dbReference type="ARBA" id="ARBA00022694"/>
    </source>
</evidence>
<protein>
    <recommendedName>
        <fullName evidence="4">ribonuclease Z</fullName>
        <ecNumber evidence="4">3.1.26.11</ecNumber>
    </recommendedName>
</protein>
<dbReference type="PANTHER" id="PTHR12553:SF49">
    <property type="entry name" value="ZINC PHOSPHODIESTERASE ELAC PROTEIN 2"/>
    <property type="match status" value="1"/>
</dbReference>
<keyword evidence="7" id="KW-0479">Metal-binding</keyword>
<evidence type="ECO:0000259" key="12">
    <source>
        <dbReference type="Pfam" id="PF12706"/>
    </source>
</evidence>
<dbReference type="CDD" id="cd07718">
    <property type="entry name" value="RNaseZ_ELAC1_ELAC2-C-term-like_MBL-fold"/>
    <property type="match status" value="1"/>
</dbReference>
<comment type="cofactor">
    <cofactor evidence="2">
        <name>Zn(2+)</name>
        <dbReference type="ChEBI" id="CHEBI:29105"/>
    </cofactor>
</comment>
<dbReference type="GeneID" id="37266636"/>
<organism evidence="13 14">
    <name type="scientific">Tilletiopsis washingtonensis</name>
    <dbReference type="NCBI Taxonomy" id="58919"/>
    <lineage>
        <taxon>Eukaryota</taxon>
        <taxon>Fungi</taxon>
        <taxon>Dikarya</taxon>
        <taxon>Basidiomycota</taxon>
        <taxon>Ustilaginomycotina</taxon>
        <taxon>Exobasidiomycetes</taxon>
        <taxon>Entylomatales</taxon>
        <taxon>Entylomatales incertae sedis</taxon>
        <taxon>Tilletiopsis</taxon>
    </lineage>
</organism>
<evidence type="ECO:0000256" key="2">
    <source>
        <dbReference type="ARBA" id="ARBA00001947"/>
    </source>
</evidence>
<dbReference type="GO" id="GO:0005739">
    <property type="term" value="C:mitochondrion"/>
    <property type="evidence" value="ECO:0007669"/>
    <property type="project" value="TreeGrafter"/>
</dbReference>
<dbReference type="InterPro" id="IPR047151">
    <property type="entry name" value="RNZ2-like"/>
</dbReference>
<dbReference type="PANTHER" id="PTHR12553">
    <property type="entry name" value="ZINC PHOSPHODIESTERASE ELAC PROTEIN 2"/>
    <property type="match status" value="1"/>
</dbReference>
<reference evidence="13 14" key="1">
    <citation type="journal article" date="2018" name="Mol. Biol. Evol.">
        <title>Broad Genomic Sampling Reveals a Smut Pathogenic Ancestry of the Fungal Clade Ustilaginomycotina.</title>
        <authorList>
            <person name="Kijpornyongpan T."/>
            <person name="Mondo S.J."/>
            <person name="Barry K."/>
            <person name="Sandor L."/>
            <person name="Lee J."/>
            <person name="Lipzen A."/>
            <person name="Pangilinan J."/>
            <person name="LaButti K."/>
            <person name="Hainaut M."/>
            <person name="Henrissat B."/>
            <person name="Grigoriev I.V."/>
            <person name="Spatafora J.W."/>
            <person name="Aime M.C."/>
        </authorList>
    </citation>
    <scope>NUCLEOTIDE SEQUENCE [LARGE SCALE GENOMIC DNA]</scope>
    <source>
        <strain evidence="13 14">MCA 4186</strain>
    </source>
</reference>
<dbReference type="STRING" id="58919.A0A316Z1F6"/>
<evidence type="ECO:0000256" key="10">
    <source>
        <dbReference type="ARBA" id="ARBA00022833"/>
    </source>
</evidence>
<feature type="region of interest" description="Disordered" evidence="11">
    <location>
        <begin position="88"/>
        <end position="121"/>
    </location>
</feature>
<evidence type="ECO:0000256" key="11">
    <source>
        <dbReference type="SAM" id="MobiDB-lite"/>
    </source>
</evidence>
<keyword evidence="6" id="KW-0540">Nuclease</keyword>
<dbReference type="Pfam" id="PF12706">
    <property type="entry name" value="Lactamase_B_2"/>
    <property type="match status" value="1"/>
</dbReference>
<accession>A0A316Z1F6</accession>
<dbReference type="GO" id="GO:0042781">
    <property type="term" value="F:3'-tRNA processing endoribonuclease activity"/>
    <property type="evidence" value="ECO:0007669"/>
    <property type="project" value="UniProtKB-EC"/>
</dbReference>
<comment type="similarity">
    <text evidence="3">Belongs to the RNase Z family.</text>
</comment>
<name>A0A316Z1F6_9BASI</name>
<feature type="region of interest" description="Disordered" evidence="11">
    <location>
        <begin position="849"/>
        <end position="906"/>
    </location>
</feature>
<evidence type="ECO:0000313" key="14">
    <source>
        <dbReference type="Proteomes" id="UP000245946"/>
    </source>
</evidence>
<dbReference type="EC" id="3.1.26.11" evidence="4"/>
<evidence type="ECO:0000256" key="8">
    <source>
        <dbReference type="ARBA" id="ARBA00022759"/>
    </source>
</evidence>
<dbReference type="EMBL" id="KZ819303">
    <property type="protein sequence ID" value="PWN95607.1"/>
    <property type="molecule type" value="Genomic_DNA"/>
</dbReference>
<proteinExistence type="inferred from homology"/>
<keyword evidence="10" id="KW-0862">Zinc</keyword>
<dbReference type="AlphaFoldDB" id="A0A316Z1F6"/>
<dbReference type="InterPro" id="IPR001279">
    <property type="entry name" value="Metallo-B-lactamas"/>
</dbReference>
<keyword evidence="8" id="KW-0255">Endonuclease</keyword>
<dbReference type="InterPro" id="IPR036866">
    <property type="entry name" value="RibonucZ/Hydroxyglut_hydro"/>
</dbReference>
<keyword evidence="5" id="KW-0819">tRNA processing</keyword>
<dbReference type="SUPFAM" id="SSF56281">
    <property type="entry name" value="Metallo-hydrolase/oxidoreductase"/>
    <property type="match status" value="1"/>
</dbReference>
<evidence type="ECO:0000256" key="3">
    <source>
        <dbReference type="ARBA" id="ARBA00007823"/>
    </source>
</evidence>
<dbReference type="RefSeq" id="XP_025595886.1">
    <property type="nucleotide sequence ID" value="XM_025739090.1"/>
</dbReference>
<keyword evidence="14" id="KW-1185">Reference proteome</keyword>